<dbReference type="PANTHER" id="PTHR28670">
    <property type="entry name" value="UV-STIMULATED SCAFFOLD PROTEIN A"/>
    <property type="match status" value="1"/>
</dbReference>
<evidence type="ECO:0000256" key="9">
    <source>
        <dbReference type="ARBA" id="ARBA00023054"/>
    </source>
</evidence>
<dbReference type="AlphaFoldDB" id="A0A671V5L8"/>
<comment type="similarity">
    <text evidence="2">Belongs to the UVSSA family.</text>
</comment>
<evidence type="ECO:0000256" key="6">
    <source>
        <dbReference type="ARBA" id="ARBA00022763"/>
    </source>
</evidence>
<dbReference type="InterPro" id="IPR049408">
    <property type="entry name" value="UVSSA_N_a-solenoid_rpt"/>
</dbReference>
<dbReference type="GO" id="GO:0008270">
    <property type="term" value="F:zinc ion binding"/>
    <property type="evidence" value="ECO:0007669"/>
    <property type="project" value="UniProtKB-KW"/>
</dbReference>
<proteinExistence type="inferred from homology"/>
<evidence type="ECO:0000256" key="7">
    <source>
        <dbReference type="ARBA" id="ARBA00022771"/>
    </source>
</evidence>
<organism evidence="13 14">
    <name type="scientific">Sparus aurata</name>
    <name type="common">Gilthead sea bream</name>
    <dbReference type="NCBI Taxonomy" id="8175"/>
    <lineage>
        <taxon>Eukaryota</taxon>
        <taxon>Metazoa</taxon>
        <taxon>Chordata</taxon>
        <taxon>Craniata</taxon>
        <taxon>Vertebrata</taxon>
        <taxon>Euteleostomi</taxon>
        <taxon>Actinopterygii</taxon>
        <taxon>Neopterygii</taxon>
        <taxon>Teleostei</taxon>
        <taxon>Neoteleostei</taxon>
        <taxon>Acanthomorphata</taxon>
        <taxon>Eupercaria</taxon>
        <taxon>Spariformes</taxon>
        <taxon>Sparidae</taxon>
        <taxon>Sparus</taxon>
    </lineage>
</organism>
<dbReference type="InterPro" id="IPR018610">
    <property type="entry name" value="UVSSA"/>
</dbReference>
<feature type="region of interest" description="Disordered" evidence="11">
    <location>
        <begin position="291"/>
        <end position="355"/>
    </location>
</feature>
<protein>
    <recommendedName>
        <fullName evidence="3">UV-stimulated scaffold protein A</fullName>
    </recommendedName>
</protein>
<dbReference type="GeneTree" id="ENSGT00940000164256"/>
<sequence>MESSQRDRLSVLVEELTTSGQPQLNQDKMKEIKKICKVSNDCLDHVYHSVMSQLSQEHAEVRLSAFQIATELFTRSHHFRMLLVDNFQEFLELTVETDSEQPLPPPKQVARKLRSLAIQTVQSWQASYGTAYKKLALGYHFLKQVKKVDFQDAEARTVAERRRIEERQRRMETIYKERVEAASRDMDGKYYIVQHHSLFFFKCIFLPLTGLQVKETEDNEAVVSTVIDLHKLIKTKHLPAVHGWVQVFTKSGAEEQLLRRALDLKQSLEAALQKHKELHIDYRTRIRKVVKEDSSDDSDDFDEVPEKEGYEPHIPEHLRAEYGLDPSPSTSAFTKNTPAKRPTAPPVSSSSARRLKQLADEVQDPTCAAATLLRLRQNLPPPTDPSSSAPSSQQPSSDQKAADAPVVPFGLDLYYWGQEQPNAGKIVKSASQHQFWFHAEGDVEVENKELLAESKSRYISFPGRFIPVSHYCRAPLDNGSLCQRQDRLKCPFHGRVIPRDDEGRPIRQEDQLREERRKREQQPDWRDAELMRDIEAATGEDLGSDRVHKKGKGKKKKFPNLSDVKQTANTARSRLEKKVFNKSTVRRVAQVMSKADGRKHEKFSNQFNYALN</sequence>
<evidence type="ECO:0000256" key="8">
    <source>
        <dbReference type="ARBA" id="ARBA00022833"/>
    </source>
</evidence>
<dbReference type="GO" id="GO:0005694">
    <property type="term" value="C:chromosome"/>
    <property type="evidence" value="ECO:0007669"/>
    <property type="project" value="UniProtKB-SubCell"/>
</dbReference>
<dbReference type="GO" id="GO:0000993">
    <property type="term" value="F:RNA polymerase II complex binding"/>
    <property type="evidence" value="ECO:0007669"/>
    <property type="project" value="TreeGrafter"/>
</dbReference>
<dbReference type="Ensembl" id="ENSSAUT00010023267.1">
    <property type="protein sequence ID" value="ENSSAUP00010022028.1"/>
    <property type="gene ID" value="ENSSAUG00010009709.1"/>
</dbReference>
<keyword evidence="4" id="KW-0158">Chromosome</keyword>
<feature type="compositionally biased region" description="Polar residues" evidence="11">
    <location>
        <begin position="327"/>
        <end position="337"/>
    </location>
</feature>
<evidence type="ECO:0000256" key="4">
    <source>
        <dbReference type="ARBA" id="ARBA00022454"/>
    </source>
</evidence>
<feature type="compositionally biased region" description="Basic and acidic residues" evidence="11">
    <location>
        <begin position="497"/>
        <end position="535"/>
    </location>
</feature>
<feature type="compositionally biased region" description="Basic residues" evidence="11">
    <location>
        <begin position="547"/>
        <end position="558"/>
    </location>
</feature>
<evidence type="ECO:0000256" key="1">
    <source>
        <dbReference type="ARBA" id="ARBA00004286"/>
    </source>
</evidence>
<keyword evidence="14" id="KW-1185">Reference proteome</keyword>
<dbReference type="Pfam" id="PF09740">
    <property type="entry name" value="DUF2043"/>
    <property type="match status" value="1"/>
</dbReference>
<gene>
    <name evidence="13" type="primary">uvssa</name>
</gene>
<keyword evidence="9" id="KW-0175">Coiled coil</keyword>
<feature type="region of interest" description="Disordered" evidence="11">
    <location>
        <begin position="377"/>
        <end position="402"/>
    </location>
</feature>
<feature type="region of interest" description="Disordered" evidence="11">
    <location>
        <begin position="495"/>
        <end position="559"/>
    </location>
</feature>
<evidence type="ECO:0000256" key="5">
    <source>
        <dbReference type="ARBA" id="ARBA00022723"/>
    </source>
</evidence>
<reference evidence="13" key="1">
    <citation type="submission" date="2021-04" db="EMBL/GenBank/DDBJ databases">
        <authorList>
            <consortium name="Wellcome Sanger Institute Data Sharing"/>
        </authorList>
    </citation>
    <scope>NUCLEOTIDE SEQUENCE [LARGE SCALE GENOMIC DNA]</scope>
</reference>
<feature type="compositionally biased region" description="Basic and acidic residues" evidence="11">
    <location>
        <begin position="304"/>
        <end position="322"/>
    </location>
</feature>
<reference evidence="13" key="3">
    <citation type="submission" date="2025-09" db="UniProtKB">
        <authorList>
            <consortium name="Ensembl"/>
        </authorList>
    </citation>
    <scope>IDENTIFICATION</scope>
</reference>
<feature type="domain" description="UV-stimulated scaffold protein A C-terminal" evidence="12">
    <location>
        <begin position="403"/>
        <end position="507"/>
    </location>
</feature>
<keyword evidence="6" id="KW-0227">DNA damage</keyword>
<feature type="region of interest" description="Disordered" evidence="11">
    <location>
        <begin position="591"/>
        <end position="612"/>
    </location>
</feature>
<evidence type="ECO:0000256" key="10">
    <source>
        <dbReference type="ARBA" id="ARBA00023204"/>
    </source>
</evidence>
<keyword evidence="5" id="KW-0479">Metal-binding</keyword>
<feature type="compositionally biased region" description="Acidic residues" evidence="11">
    <location>
        <begin position="294"/>
        <end position="303"/>
    </location>
</feature>
<keyword evidence="10" id="KW-0234">DNA repair</keyword>
<keyword evidence="7" id="KW-0863">Zinc-finger</keyword>
<reference evidence="13" key="2">
    <citation type="submission" date="2025-08" db="UniProtKB">
        <authorList>
            <consortium name="Ensembl"/>
        </authorList>
    </citation>
    <scope>IDENTIFICATION</scope>
</reference>
<evidence type="ECO:0000313" key="13">
    <source>
        <dbReference type="Ensembl" id="ENSSAUP00010022028.1"/>
    </source>
</evidence>
<dbReference type="InterPro" id="IPR049431">
    <property type="entry name" value="UVSSA_C"/>
</dbReference>
<dbReference type="Pfam" id="PF20867">
    <property type="entry name" value="UVSSA_N"/>
    <property type="match status" value="1"/>
</dbReference>
<evidence type="ECO:0000259" key="12">
    <source>
        <dbReference type="Pfam" id="PF09740"/>
    </source>
</evidence>
<name>A0A671V5L8_SPAAU</name>
<evidence type="ECO:0000256" key="2">
    <source>
        <dbReference type="ARBA" id="ARBA00009240"/>
    </source>
</evidence>
<evidence type="ECO:0000256" key="3">
    <source>
        <dbReference type="ARBA" id="ARBA00022111"/>
    </source>
</evidence>
<dbReference type="Proteomes" id="UP000472265">
    <property type="component" value="Chromosome 18"/>
</dbReference>
<dbReference type="PANTHER" id="PTHR28670:SF1">
    <property type="entry name" value="UV-STIMULATED SCAFFOLD PROTEIN A"/>
    <property type="match status" value="1"/>
</dbReference>
<dbReference type="GO" id="GO:0006283">
    <property type="term" value="P:transcription-coupled nucleotide-excision repair"/>
    <property type="evidence" value="ECO:0007669"/>
    <property type="project" value="TreeGrafter"/>
</dbReference>
<dbReference type="GO" id="GO:0009411">
    <property type="term" value="P:response to UV"/>
    <property type="evidence" value="ECO:0007669"/>
    <property type="project" value="InterPro"/>
</dbReference>
<evidence type="ECO:0000256" key="11">
    <source>
        <dbReference type="SAM" id="MobiDB-lite"/>
    </source>
</evidence>
<feature type="compositionally biased region" description="Low complexity" evidence="11">
    <location>
        <begin position="385"/>
        <end position="402"/>
    </location>
</feature>
<keyword evidence="8" id="KW-0862">Zinc</keyword>
<evidence type="ECO:0000313" key="14">
    <source>
        <dbReference type="Proteomes" id="UP000472265"/>
    </source>
</evidence>
<accession>A0A671V5L8</accession>
<comment type="subcellular location">
    <subcellularLocation>
        <location evidence="1">Chromosome</location>
    </subcellularLocation>
</comment>